<sequence>YVDPVDGEELFEKTIGDMLHSLDPHSNYISGKDLLAMNEQIEGNFGGVGVRFFIIRDTLCITNVLPNSPSERVGLKSGDKIVEIDGEKVASKKITNDKVMSMLKGLAGTDVKLKILRDGKKIDKTVTRGGIPIQSVIAAYMLDNSTGYIRINSFSKTTSAEFREASGRLLSEGMKKVILDVRSNGGGVLTGATEIADEFLESGLTIVETRGEHMTDYKYRSTPKGNLKDIEVAVLINESSASASEILAGAIQDNDRGVIIGRRSFGKGLVQEDLPLRDGSNVRLTIARYYTPTGRCIQKPYSDDFEDYYKDHMDRYDN</sequence>
<evidence type="ECO:0000256" key="3">
    <source>
        <dbReference type="ARBA" id="ARBA00022801"/>
    </source>
</evidence>
<dbReference type="OMA" id="TWSIVDE"/>
<evidence type="ECO:0000256" key="4">
    <source>
        <dbReference type="ARBA" id="ARBA00022825"/>
    </source>
</evidence>
<dbReference type="CDD" id="cd06782">
    <property type="entry name" value="cpPDZ_CPP-like"/>
    <property type="match status" value="1"/>
</dbReference>
<dbReference type="InterPro" id="IPR005151">
    <property type="entry name" value="Tail-specific_protease"/>
</dbReference>
<dbReference type="Gene3D" id="3.30.750.44">
    <property type="match status" value="1"/>
</dbReference>
<name>A0A913XSX4_EXADI</name>
<evidence type="ECO:0000256" key="2">
    <source>
        <dbReference type="ARBA" id="ARBA00022670"/>
    </source>
</evidence>
<dbReference type="Gene3D" id="3.90.226.10">
    <property type="entry name" value="2-enoyl-CoA Hydratase, Chain A, domain 1"/>
    <property type="match status" value="1"/>
</dbReference>
<organism evidence="6 7">
    <name type="scientific">Exaiptasia diaphana</name>
    <name type="common">Tropical sea anemone</name>
    <name type="synonym">Aiptasia pulchella</name>
    <dbReference type="NCBI Taxonomy" id="2652724"/>
    <lineage>
        <taxon>Eukaryota</taxon>
        <taxon>Metazoa</taxon>
        <taxon>Cnidaria</taxon>
        <taxon>Anthozoa</taxon>
        <taxon>Hexacorallia</taxon>
        <taxon>Actiniaria</taxon>
        <taxon>Aiptasiidae</taxon>
        <taxon>Exaiptasia</taxon>
    </lineage>
</organism>
<dbReference type="InterPro" id="IPR029045">
    <property type="entry name" value="ClpP/crotonase-like_dom_sf"/>
</dbReference>
<dbReference type="PANTHER" id="PTHR32060">
    <property type="entry name" value="TAIL-SPECIFIC PROTEASE"/>
    <property type="match status" value="1"/>
</dbReference>
<dbReference type="NCBIfam" id="TIGR00225">
    <property type="entry name" value="prc"/>
    <property type="match status" value="1"/>
</dbReference>
<dbReference type="SUPFAM" id="SSF52096">
    <property type="entry name" value="ClpP/crotonase"/>
    <property type="match status" value="1"/>
</dbReference>
<accession>A0A913XSX4</accession>
<dbReference type="InterPro" id="IPR004447">
    <property type="entry name" value="Peptidase_S41A"/>
</dbReference>
<dbReference type="EnsemblMetazoa" id="XM_021053025.1">
    <property type="protein sequence ID" value="XP_020908684.1"/>
    <property type="gene ID" value="LOC110246657"/>
</dbReference>
<comment type="similarity">
    <text evidence="1">Belongs to the peptidase S41A family.</text>
</comment>
<feature type="domain" description="PDZ" evidence="5">
    <location>
        <begin position="34"/>
        <end position="104"/>
    </location>
</feature>
<dbReference type="InterPro" id="IPR036034">
    <property type="entry name" value="PDZ_sf"/>
</dbReference>
<keyword evidence="4" id="KW-0720">Serine protease</keyword>
<evidence type="ECO:0000313" key="7">
    <source>
        <dbReference type="Proteomes" id="UP000887567"/>
    </source>
</evidence>
<evidence type="ECO:0000259" key="5">
    <source>
        <dbReference type="PROSITE" id="PS50106"/>
    </source>
</evidence>
<keyword evidence="2" id="KW-0645">Protease</keyword>
<dbReference type="RefSeq" id="XP_020908684.1">
    <property type="nucleotide sequence ID" value="XM_021053025.1"/>
</dbReference>
<proteinExistence type="inferred from homology"/>
<dbReference type="KEGG" id="epa:110246657"/>
<dbReference type="GO" id="GO:0008236">
    <property type="term" value="F:serine-type peptidase activity"/>
    <property type="evidence" value="ECO:0007669"/>
    <property type="project" value="UniProtKB-KW"/>
</dbReference>
<dbReference type="CDD" id="cd07560">
    <property type="entry name" value="Peptidase_S41_CPP"/>
    <property type="match status" value="1"/>
</dbReference>
<protein>
    <recommendedName>
        <fullName evidence="5">PDZ domain-containing protein</fullName>
    </recommendedName>
</protein>
<dbReference type="GO" id="GO:0006508">
    <property type="term" value="P:proteolysis"/>
    <property type="evidence" value="ECO:0007669"/>
    <property type="project" value="UniProtKB-KW"/>
</dbReference>
<dbReference type="GO" id="GO:0004175">
    <property type="term" value="F:endopeptidase activity"/>
    <property type="evidence" value="ECO:0007669"/>
    <property type="project" value="TreeGrafter"/>
</dbReference>
<dbReference type="SMART" id="SM00245">
    <property type="entry name" value="TSPc"/>
    <property type="match status" value="1"/>
</dbReference>
<dbReference type="Pfam" id="PF03572">
    <property type="entry name" value="Peptidase_S41"/>
    <property type="match status" value="1"/>
</dbReference>
<evidence type="ECO:0000256" key="1">
    <source>
        <dbReference type="ARBA" id="ARBA00009179"/>
    </source>
</evidence>
<dbReference type="PROSITE" id="PS50106">
    <property type="entry name" value="PDZ"/>
    <property type="match status" value="1"/>
</dbReference>
<dbReference type="OrthoDB" id="43580at2759"/>
<dbReference type="GO" id="GO:0007165">
    <property type="term" value="P:signal transduction"/>
    <property type="evidence" value="ECO:0007669"/>
    <property type="project" value="TreeGrafter"/>
</dbReference>
<dbReference type="Proteomes" id="UP000887567">
    <property type="component" value="Unplaced"/>
</dbReference>
<dbReference type="InterPro" id="IPR001478">
    <property type="entry name" value="PDZ"/>
</dbReference>
<dbReference type="SUPFAM" id="SSF50156">
    <property type="entry name" value="PDZ domain-like"/>
    <property type="match status" value="1"/>
</dbReference>
<keyword evidence="3" id="KW-0378">Hydrolase</keyword>
<dbReference type="PANTHER" id="PTHR32060:SF30">
    <property type="entry name" value="CARBOXY-TERMINAL PROCESSING PROTEASE CTPA"/>
    <property type="match status" value="1"/>
</dbReference>
<reference evidence="6" key="1">
    <citation type="submission" date="2022-11" db="UniProtKB">
        <authorList>
            <consortium name="EnsemblMetazoa"/>
        </authorList>
    </citation>
    <scope>IDENTIFICATION</scope>
</reference>
<dbReference type="AlphaFoldDB" id="A0A913XSX4"/>
<dbReference type="Gene3D" id="2.30.42.10">
    <property type="match status" value="1"/>
</dbReference>
<evidence type="ECO:0000313" key="6">
    <source>
        <dbReference type="EnsemblMetazoa" id="XP_020908684.1"/>
    </source>
</evidence>
<dbReference type="Pfam" id="PF13180">
    <property type="entry name" value="PDZ_2"/>
    <property type="match status" value="1"/>
</dbReference>
<keyword evidence="7" id="KW-1185">Reference proteome</keyword>
<dbReference type="SMART" id="SM00228">
    <property type="entry name" value="PDZ"/>
    <property type="match status" value="1"/>
</dbReference>
<dbReference type="GeneID" id="110246657"/>